<reference evidence="1 2" key="1">
    <citation type="submission" date="2019-06" db="EMBL/GenBank/DDBJ databases">
        <title>Sequencing the genomes of 1000 actinobacteria strains.</title>
        <authorList>
            <person name="Klenk H.-P."/>
        </authorList>
    </citation>
    <scope>NUCLEOTIDE SEQUENCE [LARGE SCALE GENOMIC DNA]</scope>
    <source>
        <strain evidence="1 2">DSM 44826</strain>
    </source>
</reference>
<proteinExistence type="predicted"/>
<dbReference type="EMBL" id="VIWT01000003">
    <property type="protein sequence ID" value="TWF90362.1"/>
    <property type="molecule type" value="Genomic_DNA"/>
</dbReference>
<gene>
    <name evidence="1" type="ORF">FHX73_13406</name>
</gene>
<sequence length="164" mass="18064">MRYVNLNATSGALTGIISPTDYLHQLPSFADALPPGARSFATDKAHYDFYSGRCVKDLTLELVQFTEPDGDGDEIVARFRHNCWKHEEDLVIHYLGVSAFDVDTPAGPDWTHLDTVILDELLPHAHGCTHEIAFRPGTLTVTCRDLTAVWVEADCPDKAAPGQS</sequence>
<dbReference type="Proteomes" id="UP000317940">
    <property type="component" value="Unassembled WGS sequence"/>
</dbReference>
<evidence type="ECO:0000313" key="2">
    <source>
        <dbReference type="Proteomes" id="UP000317940"/>
    </source>
</evidence>
<name>A0A561TTC1_9ACTN</name>
<comment type="caution">
    <text evidence="1">The sequence shown here is derived from an EMBL/GenBank/DDBJ whole genome shotgun (WGS) entry which is preliminary data.</text>
</comment>
<dbReference type="RefSeq" id="WP_145909568.1">
    <property type="nucleotide sequence ID" value="NZ_BAAAMZ010000001.1"/>
</dbReference>
<evidence type="ECO:0008006" key="3">
    <source>
        <dbReference type="Google" id="ProtNLM"/>
    </source>
</evidence>
<evidence type="ECO:0000313" key="1">
    <source>
        <dbReference type="EMBL" id="TWF90362.1"/>
    </source>
</evidence>
<dbReference type="AlphaFoldDB" id="A0A561TTC1"/>
<dbReference type="OrthoDB" id="3871343at2"/>
<keyword evidence="2" id="KW-1185">Reference proteome</keyword>
<organism evidence="1 2">
    <name type="scientific">Kitasatospora viridis</name>
    <dbReference type="NCBI Taxonomy" id="281105"/>
    <lineage>
        <taxon>Bacteria</taxon>
        <taxon>Bacillati</taxon>
        <taxon>Actinomycetota</taxon>
        <taxon>Actinomycetes</taxon>
        <taxon>Kitasatosporales</taxon>
        <taxon>Streptomycetaceae</taxon>
        <taxon>Kitasatospora</taxon>
    </lineage>
</organism>
<protein>
    <recommendedName>
        <fullName evidence="3">Immunity protein 50 of polymorphic toxin system</fullName>
    </recommendedName>
</protein>
<accession>A0A561TTC1</accession>